<evidence type="ECO:0000256" key="2">
    <source>
        <dbReference type="PROSITE-ProRule" id="PRU00339"/>
    </source>
</evidence>
<dbReference type="KEGG" id="nta:107807246"/>
<dbReference type="Pfam" id="PF12807">
    <property type="entry name" value="eIF3_p135"/>
    <property type="match status" value="1"/>
</dbReference>
<feature type="compositionally biased region" description="Polar residues" evidence="3">
    <location>
        <begin position="193"/>
        <end position="207"/>
    </location>
</feature>
<proteinExistence type="predicted"/>
<feature type="compositionally biased region" description="Basic residues" evidence="3">
    <location>
        <begin position="647"/>
        <end position="657"/>
    </location>
</feature>
<dbReference type="InterPro" id="IPR019734">
    <property type="entry name" value="TPR_rpt"/>
</dbReference>
<dbReference type="OrthoDB" id="1414216at2759"/>
<organism evidence="5">
    <name type="scientific">Nicotiana tabacum</name>
    <name type="common">Common tobacco</name>
    <dbReference type="NCBI Taxonomy" id="4097"/>
    <lineage>
        <taxon>Eukaryota</taxon>
        <taxon>Viridiplantae</taxon>
        <taxon>Streptophyta</taxon>
        <taxon>Embryophyta</taxon>
        <taxon>Tracheophyta</taxon>
        <taxon>Spermatophyta</taxon>
        <taxon>Magnoliopsida</taxon>
        <taxon>eudicotyledons</taxon>
        <taxon>Gunneridae</taxon>
        <taxon>Pentapetalae</taxon>
        <taxon>asterids</taxon>
        <taxon>lamiids</taxon>
        <taxon>Solanales</taxon>
        <taxon>Solanaceae</taxon>
        <taxon>Nicotianoideae</taxon>
        <taxon>Nicotianeae</taxon>
        <taxon>Nicotiana</taxon>
    </lineage>
</organism>
<evidence type="ECO:0000313" key="5">
    <source>
        <dbReference type="RefSeq" id="XP_016487079.1"/>
    </source>
</evidence>
<accession>A0A1S4BDV2</accession>
<keyword evidence="1" id="KW-0963">Cytoplasm</keyword>
<feature type="region of interest" description="Disordered" evidence="3">
    <location>
        <begin position="431"/>
        <end position="473"/>
    </location>
</feature>
<dbReference type="InterPro" id="IPR027523">
    <property type="entry name" value="CLU_prot"/>
</dbReference>
<dbReference type="RefSeq" id="XP_016487079.1">
    <property type="nucleotide sequence ID" value="XM_016631593.1"/>
</dbReference>
<dbReference type="Pfam" id="PF13236">
    <property type="entry name" value="CLU"/>
    <property type="match status" value="1"/>
</dbReference>
<dbReference type="GO" id="GO:0005737">
    <property type="term" value="C:cytoplasm"/>
    <property type="evidence" value="ECO:0000318"/>
    <property type="project" value="GO_Central"/>
</dbReference>
<dbReference type="InterPro" id="IPR011990">
    <property type="entry name" value="TPR-like_helical_dom_sf"/>
</dbReference>
<dbReference type="InterPro" id="IPR025697">
    <property type="entry name" value="CLU_dom"/>
</dbReference>
<feature type="region of interest" description="Disordered" evidence="3">
    <location>
        <begin position="193"/>
        <end position="212"/>
    </location>
</feature>
<dbReference type="PaxDb" id="4097-A0A1S4BDV2"/>
<protein>
    <submittedName>
        <fullName evidence="5">Clustered mitochondria protein</fullName>
    </submittedName>
</protein>
<name>A0A1S4BDV2_TOBAC</name>
<reference evidence="5" key="1">
    <citation type="submission" date="2025-08" db="UniProtKB">
        <authorList>
            <consortium name="RefSeq"/>
        </authorList>
    </citation>
    <scope>IDENTIFICATION</scope>
</reference>
<dbReference type="PROSITE" id="PS50005">
    <property type="entry name" value="TPR"/>
    <property type="match status" value="1"/>
</dbReference>
<dbReference type="SMART" id="SM00028">
    <property type="entry name" value="TPR"/>
    <property type="match status" value="3"/>
</dbReference>
<dbReference type="SUPFAM" id="SSF103107">
    <property type="entry name" value="Hypothetical protein c14orf129, hspc210"/>
    <property type="match status" value="1"/>
</dbReference>
<evidence type="ECO:0000256" key="1">
    <source>
        <dbReference type="ARBA" id="ARBA00022490"/>
    </source>
</evidence>
<dbReference type="CDD" id="cd15466">
    <property type="entry name" value="CLU-central"/>
    <property type="match status" value="1"/>
</dbReference>
<keyword evidence="2" id="KW-0802">TPR repeat</keyword>
<dbReference type="InterPro" id="IPR033646">
    <property type="entry name" value="CLU-central"/>
</dbReference>
<evidence type="ECO:0000259" key="4">
    <source>
        <dbReference type="PROSITE" id="PS51823"/>
    </source>
</evidence>
<gene>
    <name evidence="5" type="primary">LOC107807246</name>
</gene>
<dbReference type="SMR" id="A0A1S4BDV2"/>
<dbReference type="STRING" id="4097.A0A1S4BDV2"/>
<feature type="non-terminal residue" evidence="5">
    <location>
        <position position="1"/>
    </location>
</feature>
<dbReference type="PROSITE" id="PS51823">
    <property type="entry name" value="CLU"/>
    <property type="match status" value="1"/>
</dbReference>
<dbReference type="FunFam" id="1.25.40.10:FF:000230">
    <property type="entry name" value="Clustered mitochondria protein homolog"/>
    <property type="match status" value="1"/>
</dbReference>
<feature type="domain" description="Clu" evidence="4">
    <location>
        <begin position="64"/>
        <end position="398"/>
    </location>
</feature>
<evidence type="ECO:0000256" key="3">
    <source>
        <dbReference type="SAM" id="MobiDB-lite"/>
    </source>
</evidence>
<dbReference type="InterPro" id="IPR023231">
    <property type="entry name" value="GSKIP_dom_sf"/>
</dbReference>
<dbReference type="PANTHER" id="PTHR12601">
    <property type="entry name" value="EUKARYOTIC TRANSLATION INITIATION FACTOR 3 SUBUNIT EIF-3"/>
    <property type="match status" value="1"/>
</dbReference>
<feature type="repeat" description="TPR" evidence="2">
    <location>
        <begin position="874"/>
        <end position="907"/>
    </location>
</feature>
<dbReference type="AlphaFoldDB" id="A0A1S4BDV2"/>
<sequence length="1149" mass="126104">NVLDPRSNKTGSEATTLIGLFQKISSRFKKAFREILERKASAHPFENVQSMLPPNSWLGSYPIPDHKRDAARAENALTLSFGSELIGMQRDWNEELQSCREFPHTNPQERILRDRALYKVSSDFVDAAISGAIGVINRCIPPINPTDPECFHMYVHNNIFFSFAVDADLEQLSRKQGADSKVEGTGLLRSLSEKTSNNLSQGASEVSNGDEHGGPVVEAVNINLDCPPGVPGETQLAESEQATYASANNDLKGTKSYQEADVPGLYNLAMAIIDYRGHRVVAQSVLPGILQGDKSDSLLYGSVDNGKKICWSDEFHSKVPVDLNFLFTFFFSLYGLHNNFRMFVESIRFIRITCWVCHDSLTIILFFFQRQTTNTSYVVFRHYLLDLMRVTPRDANYSGSGSRFCILRPELITAFCQAEVAERSKSKCESEGEVPVASDSSTVNNTEELQTTDGVAPAEVDSNKGEKSVKDAGNNCCSHSGRTDTEDILFNPNVFTDFKLAGSEEEIVADQELVKKVSLYLKDTVLPKFIQDLCTLEVSPMDGQTLTEALHAHGINLRYLGKVAEGTRNLPHLWDLCSNEIVVRCAKHILKDVLRDAEDHDLANTISHFCNCLIGNIQSVSNKGGANSALSKNQKKDHISNQQKSSKQGKRKNVGSAKKKLSSYLNITSDSLWSDIQEFAKLKYQFELPEDAKMLVKKIPVVRNLCQKVGVTVAARKYDLVSAAPFQASDIMNLQPVVKHSIPVSSEAKDLVETGKAQLAEGLLSEAYTLFSEAFTILQQVTGPMHREVANCCRYLAMVLYHAGDMAGAIMQQHKELIINERCLGLDHPDTAHSYGNMALFYHGLNQTELALRHMSRALLLLGLSSGPDHPDVAATFINVAMMYQDIGKMDTALRYLQEALKKNERLLGEEHIQTAVCYHALAIAFNCMGAFKLSHQHEKKTYDILAKQLGEEDSRTRDSQNWMKTFKMREIQMNAQKQKGQSLNVASAQKAYDILKAHPSLLHAFQAAAGGAGVGGMNQSLSSAVLGDGLPRGRGVDERAARAAAEVRKKAVARGLLVRPSGVPAATLPPLTQLLNVINSGAAPDAANANETNEEKEEVNGHSSDGPGVDAQADHSKTPGQDQTPVGLGTGLVGLDAKKQKSKGKSAS</sequence>
<feature type="region of interest" description="Disordered" evidence="3">
    <location>
        <begin position="625"/>
        <end position="657"/>
    </location>
</feature>
<feature type="compositionally biased region" description="Polar residues" evidence="3">
    <location>
        <begin position="438"/>
        <end position="453"/>
    </location>
</feature>
<feature type="region of interest" description="Disordered" evidence="3">
    <location>
        <begin position="1086"/>
        <end position="1149"/>
    </location>
</feature>
<dbReference type="PANTHER" id="PTHR12601:SF6">
    <property type="entry name" value="CLUSTERED MITOCHONDRIA PROTEIN HOMOLOG"/>
    <property type="match status" value="1"/>
</dbReference>
<feature type="compositionally biased region" description="Basic and acidic residues" evidence="3">
    <location>
        <begin position="461"/>
        <end position="470"/>
    </location>
</feature>
<dbReference type="Gene3D" id="1.25.40.10">
    <property type="entry name" value="Tetratricopeptide repeat domain"/>
    <property type="match status" value="1"/>
</dbReference>
<dbReference type="SUPFAM" id="SSF48452">
    <property type="entry name" value="TPR-like"/>
    <property type="match status" value="1"/>
</dbReference>
<dbReference type="OMA" id="CHCFTDL"/>
<dbReference type="Pfam" id="PF13424">
    <property type="entry name" value="TPR_12"/>
    <property type="match status" value="2"/>
</dbReference>